<dbReference type="Proteomes" id="UP000029556">
    <property type="component" value="Unassembled WGS sequence"/>
</dbReference>
<dbReference type="PANTHER" id="PTHR30002:SF4">
    <property type="entry name" value="EPOXYQUEUOSINE REDUCTASE"/>
    <property type="match status" value="1"/>
</dbReference>
<dbReference type="EMBL" id="JRNN01000072">
    <property type="protein sequence ID" value="KGF34264.1"/>
    <property type="molecule type" value="Genomic_DNA"/>
</dbReference>
<accession>A0A096BM92</accession>
<dbReference type="GO" id="GO:0051539">
    <property type="term" value="F:4 iron, 4 sulfur cluster binding"/>
    <property type="evidence" value="ECO:0007669"/>
    <property type="project" value="UniProtKB-KW"/>
</dbReference>
<dbReference type="PROSITE" id="PS51379">
    <property type="entry name" value="4FE4S_FER_2"/>
    <property type="match status" value="1"/>
</dbReference>
<dbReference type="OrthoDB" id="9784571at2"/>
<keyword evidence="6" id="KW-0560">Oxidoreductase</keyword>
<gene>
    <name evidence="10" type="ORF">HMPREF2137_08605</name>
</gene>
<evidence type="ECO:0000313" key="10">
    <source>
        <dbReference type="EMBL" id="KGF34264.1"/>
    </source>
</evidence>
<comment type="caution">
    <text evidence="10">The sequence shown here is derived from an EMBL/GenBank/DDBJ whole genome shotgun (WGS) entry which is preliminary data.</text>
</comment>
<dbReference type="PANTHER" id="PTHR30002">
    <property type="entry name" value="EPOXYQUEUOSINE REDUCTASE"/>
    <property type="match status" value="1"/>
</dbReference>
<dbReference type="InterPro" id="IPR013542">
    <property type="entry name" value="QueG_DUF1730"/>
</dbReference>
<evidence type="ECO:0000256" key="3">
    <source>
        <dbReference type="ARBA" id="ARBA00022694"/>
    </source>
</evidence>
<reference evidence="10 11" key="1">
    <citation type="submission" date="2014-07" db="EMBL/GenBank/DDBJ databases">
        <authorList>
            <person name="McCorrison J."/>
            <person name="Sanka R."/>
            <person name="Torralba M."/>
            <person name="Gillis M."/>
            <person name="Haft D.H."/>
            <person name="Methe B."/>
            <person name="Sutton G."/>
            <person name="Nelson K.E."/>
        </authorList>
    </citation>
    <scope>NUCLEOTIDE SEQUENCE [LARGE SCALE GENOMIC DNA]</scope>
    <source>
        <strain evidence="10 11">DNF00853</strain>
    </source>
</reference>
<dbReference type="Pfam" id="PF08331">
    <property type="entry name" value="QueG_DUF1730"/>
    <property type="match status" value="1"/>
</dbReference>
<evidence type="ECO:0000256" key="1">
    <source>
        <dbReference type="ARBA" id="ARBA00022485"/>
    </source>
</evidence>
<keyword evidence="3" id="KW-0819">tRNA processing</keyword>
<dbReference type="InterPro" id="IPR017896">
    <property type="entry name" value="4Fe4S_Fe-S-bd"/>
</dbReference>
<keyword evidence="7" id="KW-0408">Iron</keyword>
<dbReference type="AlphaFoldDB" id="A0A096BM92"/>
<evidence type="ECO:0000256" key="4">
    <source>
        <dbReference type="ARBA" id="ARBA00022723"/>
    </source>
</evidence>
<protein>
    <submittedName>
        <fullName evidence="10">(Fe-S)-binding protein</fullName>
    </submittedName>
</protein>
<evidence type="ECO:0000259" key="9">
    <source>
        <dbReference type="PROSITE" id="PS51379"/>
    </source>
</evidence>
<dbReference type="PROSITE" id="PS00198">
    <property type="entry name" value="4FE4S_FER_1"/>
    <property type="match status" value="1"/>
</dbReference>
<dbReference type="Pfam" id="PF13484">
    <property type="entry name" value="Fer4_16"/>
    <property type="match status" value="1"/>
</dbReference>
<proteinExistence type="predicted"/>
<sequence>MNSRLSNELKAEALNLGFFACGIARAEAVDATTAQHIRQWINEGRQADMDYMRNHTEMRLDPRLLMKGVKSIVSVAMNYTPAQHIPSDQLQFAAYAYGEDYHDIVKKKLRQLALKFDFKELRMQDEPNKEEEDVYFRVFCDSAPVLERYWATRAGLGWIGHNHQLIIPKAGSMFFLGELFLTIELDYDESMHSRCGNCHACIDACPTGAITKDGPLDANRCLSYQTIENRGDISKDIAEKMGNTVYGCDRCQQACPWNRFSMPNNTPELQPKPEFLSMTRDKWMQLSENEYRQLFKKSAVKRAKYEGLMRNIKAIADLSEEQKQDH</sequence>
<keyword evidence="1" id="KW-0004">4Fe-4S</keyword>
<dbReference type="GO" id="GO:0008616">
    <property type="term" value="P:tRNA queuosine(34) biosynthetic process"/>
    <property type="evidence" value="ECO:0007669"/>
    <property type="project" value="UniProtKB-KW"/>
</dbReference>
<dbReference type="InterPro" id="IPR017900">
    <property type="entry name" value="4Fe4S_Fe_S_CS"/>
</dbReference>
<dbReference type="Gene3D" id="3.30.70.20">
    <property type="match status" value="1"/>
</dbReference>
<dbReference type="GO" id="GO:0046872">
    <property type="term" value="F:metal ion binding"/>
    <property type="evidence" value="ECO:0007669"/>
    <property type="project" value="UniProtKB-KW"/>
</dbReference>
<keyword evidence="8" id="KW-0411">Iron-sulfur</keyword>
<organism evidence="10 11">
    <name type="scientific">Hoylesella buccalis DNF00853</name>
    <dbReference type="NCBI Taxonomy" id="1401074"/>
    <lineage>
        <taxon>Bacteria</taxon>
        <taxon>Pseudomonadati</taxon>
        <taxon>Bacteroidota</taxon>
        <taxon>Bacteroidia</taxon>
        <taxon>Bacteroidales</taxon>
        <taxon>Prevotellaceae</taxon>
        <taxon>Hoylesella</taxon>
    </lineage>
</organism>
<dbReference type="GO" id="GO:0052693">
    <property type="term" value="F:epoxyqueuosine reductase activity"/>
    <property type="evidence" value="ECO:0007669"/>
    <property type="project" value="TreeGrafter"/>
</dbReference>
<dbReference type="RefSeq" id="WP_036873553.1">
    <property type="nucleotide sequence ID" value="NZ_JRNN01000072.1"/>
</dbReference>
<dbReference type="NCBIfam" id="TIGR00276">
    <property type="entry name" value="tRNA epoxyqueuosine(34) reductase QueG"/>
    <property type="match status" value="1"/>
</dbReference>
<keyword evidence="2" id="KW-0963">Cytoplasm</keyword>
<name>A0A096BM92_9BACT</name>
<dbReference type="SUPFAM" id="SSF46548">
    <property type="entry name" value="alpha-helical ferredoxin"/>
    <property type="match status" value="1"/>
</dbReference>
<evidence type="ECO:0000256" key="8">
    <source>
        <dbReference type="ARBA" id="ARBA00023014"/>
    </source>
</evidence>
<keyword evidence="4" id="KW-0479">Metal-binding</keyword>
<evidence type="ECO:0000256" key="5">
    <source>
        <dbReference type="ARBA" id="ARBA00022785"/>
    </source>
</evidence>
<evidence type="ECO:0000256" key="2">
    <source>
        <dbReference type="ARBA" id="ARBA00022490"/>
    </source>
</evidence>
<keyword evidence="5" id="KW-0671">Queuosine biosynthesis</keyword>
<evidence type="ECO:0000256" key="7">
    <source>
        <dbReference type="ARBA" id="ARBA00023004"/>
    </source>
</evidence>
<feature type="domain" description="4Fe-4S ferredoxin-type" evidence="9">
    <location>
        <begin position="183"/>
        <end position="215"/>
    </location>
</feature>
<evidence type="ECO:0000256" key="6">
    <source>
        <dbReference type="ARBA" id="ARBA00023002"/>
    </source>
</evidence>
<evidence type="ECO:0000313" key="11">
    <source>
        <dbReference type="Proteomes" id="UP000029556"/>
    </source>
</evidence>
<dbReference type="InterPro" id="IPR004453">
    <property type="entry name" value="QueG"/>
</dbReference>